<sequence length="82" mass="9575">NFTTIQHEHAYQDAKKEYDDVKAKLERLEELSIKTELSVAEKKELDRLEVELKTRRDATSEKRKCGSLAITIIPESELRKET</sequence>
<organism evidence="1 2">
    <name type="scientific">Paraglomus brasilianum</name>
    <dbReference type="NCBI Taxonomy" id="144538"/>
    <lineage>
        <taxon>Eukaryota</taxon>
        <taxon>Fungi</taxon>
        <taxon>Fungi incertae sedis</taxon>
        <taxon>Mucoromycota</taxon>
        <taxon>Glomeromycotina</taxon>
        <taxon>Glomeromycetes</taxon>
        <taxon>Paraglomerales</taxon>
        <taxon>Paraglomeraceae</taxon>
        <taxon>Paraglomus</taxon>
    </lineage>
</organism>
<gene>
    <name evidence="1" type="ORF">PBRASI_LOCUS8228</name>
</gene>
<evidence type="ECO:0000313" key="2">
    <source>
        <dbReference type="Proteomes" id="UP000789739"/>
    </source>
</evidence>
<proteinExistence type="predicted"/>
<reference evidence="1" key="1">
    <citation type="submission" date="2021-06" db="EMBL/GenBank/DDBJ databases">
        <authorList>
            <person name="Kallberg Y."/>
            <person name="Tangrot J."/>
            <person name="Rosling A."/>
        </authorList>
    </citation>
    <scope>NUCLEOTIDE SEQUENCE</scope>
    <source>
        <strain evidence="1">BR232B</strain>
    </source>
</reference>
<protein>
    <submittedName>
        <fullName evidence="1">1298_t:CDS:1</fullName>
    </submittedName>
</protein>
<keyword evidence="2" id="KW-1185">Reference proteome</keyword>
<evidence type="ECO:0000313" key="1">
    <source>
        <dbReference type="EMBL" id="CAG8612098.1"/>
    </source>
</evidence>
<name>A0A9N9GM97_9GLOM</name>
<dbReference type="AlphaFoldDB" id="A0A9N9GM97"/>
<dbReference type="EMBL" id="CAJVPI010001425">
    <property type="protein sequence ID" value="CAG8612098.1"/>
    <property type="molecule type" value="Genomic_DNA"/>
</dbReference>
<dbReference type="Proteomes" id="UP000789739">
    <property type="component" value="Unassembled WGS sequence"/>
</dbReference>
<accession>A0A9N9GM97</accession>
<feature type="non-terminal residue" evidence="1">
    <location>
        <position position="82"/>
    </location>
</feature>
<comment type="caution">
    <text evidence="1">The sequence shown here is derived from an EMBL/GenBank/DDBJ whole genome shotgun (WGS) entry which is preliminary data.</text>
</comment>